<dbReference type="GO" id="GO:1901359">
    <property type="term" value="F:tungstate binding"/>
    <property type="evidence" value="ECO:0007669"/>
    <property type="project" value="UniProtKB-ARBA"/>
</dbReference>
<feature type="binding site" evidence="6">
    <location>
        <position position="32"/>
    </location>
    <ligand>
        <name>molybdate</name>
        <dbReference type="ChEBI" id="CHEBI:36264"/>
    </ligand>
</feature>
<feature type="chain" id="PRO_5006039329" evidence="7">
    <location>
        <begin position="23"/>
        <end position="249"/>
    </location>
</feature>
<accession>A0A0N9V928</accession>
<evidence type="ECO:0000313" key="8">
    <source>
        <dbReference type="EMBL" id="ALH95730.1"/>
    </source>
</evidence>
<comment type="similarity">
    <text evidence="1">Belongs to the bacterial solute-binding protein ModA family.</text>
</comment>
<dbReference type="PANTHER" id="PTHR30632:SF0">
    <property type="entry name" value="SULFATE-BINDING PROTEIN"/>
    <property type="match status" value="1"/>
</dbReference>
<comment type="subunit">
    <text evidence="5">The complex is composed of two ATP-binding proteins (ModC), two transmembrane proteins (ModB) and a solute-binding protein (ModA).</text>
</comment>
<keyword evidence="3 6" id="KW-0479">Metal-binding</keyword>
<evidence type="ECO:0000256" key="6">
    <source>
        <dbReference type="PIRSR" id="PIRSR004846-1"/>
    </source>
</evidence>
<keyword evidence="9" id="KW-1185">Reference proteome</keyword>
<dbReference type="PANTHER" id="PTHR30632">
    <property type="entry name" value="MOLYBDATE-BINDING PERIPLASMIC PROTEIN"/>
    <property type="match status" value="1"/>
</dbReference>
<dbReference type="Gene3D" id="3.40.190.10">
    <property type="entry name" value="Periplasmic binding protein-like II"/>
    <property type="match status" value="2"/>
</dbReference>
<protein>
    <submittedName>
        <fullName evidence="8">Molybdate ABC transporter substrate-binding protein</fullName>
    </submittedName>
</protein>
<evidence type="ECO:0000256" key="7">
    <source>
        <dbReference type="SAM" id="SignalP"/>
    </source>
</evidence>
<dbReference type="GO" id="GO:0046872">
    <property type="term" value="F:metal ion binding"/>
    <property type="evidence" value="ECO:0007669"/>
    <property type="project" value="UniProtKB-KW"/>
</dbReference>
<dbReference type="Proteomes" id="UP000064939">
    <property type="component" value="Chromosome"/>
</dbReference>
<gene>
    <name evidence="8" type="ORF">AOY20_09415</name>
</gene>
<dbReference type="InterPro" id="IPR050682">
    <property type="entry name" value="ModA/WtpA"/>
</dbReference>
<feature type="binding site" evidence="6">
    <location>
        <position position="60"/>
    </location>
    <ligand>
        <name>molybdate</name>
        <dbReference type="ChEBI" id="CHEBI:36264"/>
    </ligand>
</feature>
<feature type="signal peptide" evidence="7">
    <location>
        <begin position="1"/>
        <end position="22"/>
    </location>
</feature>
<reference evidence="8 9" key="1">
    <citation type="journal article" date="2015" name="Int. J. Syst. Evol. Microbiol.">
        <title>Acinetobacter equi sp. nov. isolated from horse faeces.</title>
        <authorList>
            <person name="Poppel M.T."/>
            <person name="Skiebe E."/>
            <person name="Laue M."/>
            <person name="Bergmann H."/>
            <person name="Ebersberger I."/>
            <person name="Garn T."/>
            <person name="Fruth A."/>
            <person name="Baumgardt S."/>
            <person name="Busse H.J."/>
            <person name="Wilharm G."/>
        </authorList>
    </citation>
    <scope>NUCLEOTIDE SEQUENCE [LARGE SCALE GENOMIC DNA]</scope>
    <source>
        <strain evidence="8 9">114</strain>
    </source>
</reference>
<evidence type="ECO:0000256" key="2">
    <source>
        <dbReference type="ARBA" id="ARBA00022505"/>
    </source>
</evidence>
<evidence type="ECO:0000256" key="1">
    <source>
        <dbReference type="ARBA" id="ARBA00009175"/>
    </source>
</evidence>
<dbReference type="InterPro" id="IPR005950">
    <property type="entry name" value="ModA"/>
</dbReference>
<organism evidence="8 9">
    <name type="scientific">Acinetobacter equi</name>
    <dbReference type="NCBI Taxonomy" id="1324350"/>
    <lineage>
        <taxon>Bacteria</taxon>
        <taxon>Pseudomonadati</taxon>
        <taxon>Pseudomonadota</taxon>
        <taxon>Gammaproteobacteria</taxon>
        <taxon>Moraxellales</taxon>
        <taxon>Moraxellaceae</taxon>
        <taxon>Acinetobacter</taxon>
    </lineage>
</organism>
<evidence type="ECO:0000256" key="3">
    <source>
        <dbReference type="ARBA" id="ARBA00022723"/>
    </source>
</evidence>
<dbReference type="KEGG" id="aei:AOY20_09415"/>
<dbReference type="GO" id="GO:0030973">
    <property type="term" value="F:molybdate ion binding"/>
    <property type="evidence" value="ECO:0007669"/>
    <property type="project" value="TreeGrafter"/>
</dbReference>
<sequence length="249" mass="27639">MRMHKNIVLGLVLLLWQTSICAAEITVAAASSLTDAFKVIAQDFEKKYPKTKVNLTFASSGILLQQLRHGAPIDVFATADQQTMNEAQALSLIQNQTRVNFTSNQLVLIAPKNSTLKIQNLIDLNQASIKRIAIGNPAYTPAGRYAQAVLEKQNLWNPVQSKLIKTQNVRHALDYVARSETQLGFVFSSDVLNQANKVKVVMNVPTLEPIQYPIAITKNTTNKLEADQFLKYVQSGAGKQVLQRYGFKP</sequence>
<dbReference type="EMBL" id="CP012808">
    <property type="protein sequence ID" value="ALH95730.1"/>
    <property type="molecule type" value="Genomic_DNA"/>
</dbReference>
<evidence type="ECO:0000256" key="5">
    <source>
        <dbReference type="ARBA" id="ARBA00062515"/>
    </source>
</evidence>
<dbReference type="FunFam" id="3.40.190.10:FF:000035">
    <property type="entry name" value="Molybdate ABC transporter substrate-binding protein"/>
    <property type="match status" value="1"/>
</dbReference>
<dbReference type="STRING" id="1324350.AOY20_09415"/>
<dbReference type="PIRSF" id="PIRSF004846">
    <property type="entry name" value="ModA"/>
    <property type="match status" value="1"/>
</dbReference>
<keyword evidence="2 6" id="KW-0500">Molybdenum</keyword>
<feature type="binding site" evidence="6">
    <location>
        <position position="142"/>
    </location>
    <ligand>
        <name>molybdate</name>
        <dbReference type="ChEBI" id="CHEBI:36264"/>
    </ligand>
</feature>
<evidence type="ECO:0000313" key="9">
    <source>
        <dbReference type="Proteomes" id="UP000064939"/>
    </source>
</evidence>
<name>A0A0N9V928_9GAMM</name>
<dbReference type="SUPFAM" id="SSF53850">
    <property type="entry name" value="Periplasmic binding protein-like II"/>
    <property type="match status" value="1"/>
</dbReference>
<dbReference type="GO" id="GO:0015689">
    <property type="term" value="P:molybdate ion transport"/>
    <property type="evidence" value="ECO:0007669"/>
    <property type="project" value="InterPro"/>
</dbReference>
<evidence type="ECO:0000256" key="4">
    <source>
        <dbReference type="ARBA" id="ARBA00022729"/>
    </source>
</evidence>
<feature type="binding site" evidence="6">
    <location>
        <position position="169"/>
    </location>
    <ligand>
        <name>molybdate</name>
        <dbReference type="ChEBI" id="CHEBI:36264"/>
    </ligand>
</feature>
<dbReference type="Pfam" id="PF13531">
    <property type="entry name" value="SBP_bac_11"/>
    <property type="match status" value="1"/>
</dbReference>
<dbReference type="NCBIfam" id="TIGR01256">
    <property type="entry name" value="modA"/>
    <property type="match status" value="1"/>
</dbReference>
<dbReference type="AlphaFoldDB" id="A0A0N9V928"/>
<keyword evidence="4 7" id="KW-0732">Signal</keyword>
<proteinExistence type="inferred from homology"/>